<proteinExistence type="predicted"/>
<evidence type="ECO:0000313" key="12">
    <source>
        <dbReference type="Proteomes" id="UP000887565"/>
    </source>
</evidence>
<keyword evidence="10" id="KW-0472">Membrane</keyword>
<dbReference type="AlphaFoldDB" id="A0A915J964"/>
<evidence type="ECO:0000256" key="7">
    <source>
        <dbReference type="ARBA" id="ARBA00023054"/>
    </source>
</evidence>
<keyword evidence="4" id="KW-1000">Mitochondrion outer membrane</keyword>
<dbReference type="InterPro" id="IPR006884">
    <property type="entry name" value="Fzo/mitofusin_HR2"/>
</dbReference>
<keyword evidence="5" id="KW-0378">Hydrolase</keyword>
<dbReference type="InterPro" id="IPR045063">
    <property type="entry name" value="Dynamin_N"/>
</dbReference>
<keyword evidence="12" id="KW-1185">Reference proteome</keyword>
<evidence type="ECO:0000256" key="10">
    <source>
        <dbReference type="ARBA" id="ARBA00023136"/>
    </source>
</evidence>
<organism evidence="12 13">
    <name type="scientific">Romanomermis culicivorax</name>
    <name type="common">Nematode worm</name>
    <dbReference type="NCBI Taxonomy" id="13658"/>
    <lineage>
        <taxon>Eukaryota</taxon>
        <taxon>Metazoa</taxon>
        <taxon>Ecdysozoa</taxon>
        <taxon>Nematoda</taxon>
        <taxon>Enoplea</taxon>
        <taxon>Dorylaimia</taxon>
        <taxon>Mermithida</taxon>
        <taxon>Mermithoidea</taxon>
        <taxon>Mermithidae</taxon>
        <taxon>Romanomermis</taxon>
    </lineage>
</organism>
<dbReference type="PANTHER" id="PTHR10465">
    <property type="entry name" value="TRANSMEMBRANE GTPASE FZO1"/>
    <property type="match status" value="1"/>
</dbReference>
<dbReference type="GO" id="GO:0005741">
    <property type="term" value="C:mitochondrial outer membrane"/>
    <property type="evidence" value="ECO:0007669"/>
    <property type="project" value="UniProtKB-SubCell"/>
</dbReference>
<keyword evidence="8" id="KW-0496">Mitochondrion</keyword>
<feature type="domain" description="Dynamin-type G" evidence="11">
    <location>
        <begin position="73"/>
        <end position="332"/>
    </location>
</feature>
<dbReference type="CDD" id="cd09912">
    <property type="entry name" value="DLP_2"/>
    <property type="match status" value="1"/>
</dbReference>
<keyword evidence="2" id="KW-0812">Transmembrane</keyword>
<evidence type="ECO:0000256" key="1">
    <source>
        <dbReference type="ARBA" id="ARBA00004374"/>
    </source>
</evidence>
<dbReference type="InterPro" id="IPR027094">
    <property type="entry name" value="Mitofusin_fam"/>
</dbReference>
<name>A0A915J964_ROMCU</name>
<dbReference type="WBParaSite" id="nRc.2.0.1.t23009-RA">
    <property type="protein sequence ID" value="nRc.2.0.1.t23009-RA"/>
    <property type="gene ID" value="nRc.2.0.1.g23009"/>
</dbReference>
<dbReference type="GO" id="GO:0051646">
    <property type="term" value="P:mitochondrion localization"/>
    <property type="evidence" value="ECO:0007669"/>
    <property type="project" value="TreeGrafter"/>
</dbReference>
<dbReference type="SUPFAM" id="SSF52540">
    <property type="entry name" value="P-loop containing nucleoside triphosphate hydrolases"/>
    <property type="match status" value="1"/>
</dbReference>
<evidence type="ECO:0000256" key="2">
    <source>
        <dbReference type="ARBA" id="ARBA00022692"/>
    </source>
</evidence>
<comment type="subcellular location">
    <subcellularLocation>
        <location evidence="1">Mitochondrion outer membrane</location>
        <topology evidence="1">Multi-pass membrane protein</topology>
    </subcellularLocation>
</comment>
<dbReference type="FunFam" id="3.40.50.300:FF:002843">
    <property type="entry name" value="Mitofusin 2"/>
    <property type="match status" value="1"/>
</dbReference>
<sequence>MINRSIVVSPLQKFVEAKQRIGVIFADIDKYVDDSFQFLRDIRKQDPQFVSEAYLSDIGQFETSIKTIRDVLSRDHMKVVFFGRTSNGKSTAINAMLCSKILPSGMGHTTRCFVQVESSPNGQKFVLVENSPEPKNVESIDSLTHALCSNEMAEDSLVRLFWPKNDSKLLQNDVVLVDSPGIDVSPEFDCWIDKHCLDADVFVLVSNAESTLTQTEKNFFHRVNDKLSRPNIFILNNRWDASAVESDMIDKIIKRRLLSIPKVKDQHMKQFVKFLVEDLAVYSSDEARNRVFFVSARETLNHRLKTKGLSVSPAFALADGFQGRILEFENFERQFELCITQTALQTKFESHIAKGKHLSTRTYDIMENVHFAVNREKETVSDEYERKINELIQSQHNYNNFIKEEKFKIEQLAAEVQLKVSAECYEEILRLESVVDAFQRPFYDDQVHILEYKKDLIDHVDQIVTDQLQLRCTGGLLQRILERENEMVVRSTLQLDFGFVLLLASASKFLPENLARRTLTLLQYRQPFKFSFALNCQSLLSDFGEDLRFQFSLSFTRLLGKIMQIRRKRRTKNNAPNAGLFGVDNFIPRSLSRIEMDDDQLPSTSTVASSLGDQADAVLVQSIIYTSASYVANGGVGLILVGGALYRSVGWKVIAGLASIYGLFYLYERLSWNNRTKERSLKHQIRRHLCYKLNQQSETISANCENQVTREVNEVLCRLQEIASQAHCDMKDNVEILEKRIHDLDGLSKIMTHKKNNGKFICTELDMFWKNHLLRAFSK</sequence>
<dbReference type="Pfam" id="PF04799">
    <property type="entry name" value="Fzo_mitofusin"/>
    <property type="match status" value="1"/>
</dbReference>
<evidence type="ECO:0000256" key="4">
    <source>
        <dbReference type="ARBA" id="ARBA00022787"/>
    </source>
</evidence>
<keyword evidence="9" id="KW-0342">GTP-binding</keyword>
<evidence type="ECO:0000313" key="13">
    <source>
        <dbReference type="WBParaSite" id="nRc.2.0.1.t23009-RA"/>
    </source>
</evidence>
<evidence type="ECO:0000256" key="6">
    <source>
        <dbReference type="ARBA" id="ARBA00022989"/>
    </source>
</evidence>
<evidence type="ECO:0000256" key="8">
    <source>
        <dbReference type="ARBA" id="ARBA00023128"/>
    </source>
</evidence>
<evidence type="ECO:0000256" key="5">
    <source>
        <dbReference type="ARBA" id="ARBA00022801"/>
    </source>
</evidence>
<dbReference type="GO" id="GO:0008053">
    <property type="term" value="P:mitochondrial fusion"/>
    <property type="evidence" value="ECO:0007669"/>
    <property type="project" value="InterPro"/>
</dbReference>
<dbReference type="Gene3D" id="3.40.50.300">
    <property type="entry name" value="P-loop containing nucleotide triphosphate hydrolases"/>
    <property type="match status" value="1"/>
</dbReference>
<dbReference type="InterPro" id="IPR027417">
    <property type="entry name" value="P-loop_NTPase"/>
</dbReference>
<keyword evidence="7" id="KW-0175">Coiled coil</keyword>
<dbReference type="GO" id="GO:0005525">
    <property type="term" value="F:GTP binding"/>
    <property type="evidence" value="ECO:0007669"/>
    <property type="project" value="UniProtKB-KW"/>
</dbReference>
<dbReference type="GO" id="GO:0003924">
    <property type="term" value="F:GTPase activity"/>
    <property type="evidence" value="ECO:0007669"/>
    <property type="project" value="InterPro"/>
</dbReference>
<accession>A0A915J964</accession>
<protein>
    <submittedName>
        <fullName evidence="13">Dynamin-type G domain-containing protein</fullName>
    </submittedName>
</protein>
<evidence type="ECO:0000256" key="3">
    <source>
        <dbReference type="ARBA" id="ARBA00022741"/>
    </source>
</evidence>
<dbReference type="OMA" id="AWQITED"/>
<dbReference type="Pfam" id="PF00350">
    <property type="entry name" value="Dynamin_N"/>
    <property type="match status" value="1"/>
</dbReference>
<dbReference type="Proteomes" id="UP000887565">
    <property type="component" value="Unplaced"/>
</dbReference>
<dbReference type="PANTHER" id="PTHR10465:SF3">
    <property type="entry name" value="TRANSMEMBRANE GTPASE MARF-RELATED"/>
    <property type="match status" value="1"/>
</dbReference>
<evidence type="ECO:0000259" key="11">
    <source>
        <dbReference type="PROSITE" id="PS51718"/>
    </source>
</evidence>
<dbReference type="PROSITE" id="PS51718">
    <property type="entry name" value="G_DYNAMIN_2"/>
    <property type="match status" value="1"/>
</dbReference>
<keyword evidence="6" id="KW-1133">Transmembrane helix</keyword>
<keyword evidence="3" id="KW-0547">Nucleotide-binding</keyword>
<evidence type="ECO:0000256" key="9">
    <source>
        <dbReference type="ARBA" id="ARBA00023134"/>
    </source>
</evidence>
<reference evidence="13" key="1">
    <citation type="submission" date="2022-11" db="UniProtKB">
        <authorList>
            <consortium name="WormBaseParasite"/>
        </authorList>
    </citation>
    <scope>IDENTIFICATION</scope>
</reference>
<dbReference type="InterPro" id="IPR030381">
    <property type="entry name" value="G_DYNAMIN_dom"/>
</dbReference>